<comment type="caution">
    <text evidence="8">The sequence shown here is derived from an EMBL/GenBank/DDBJ whole genome shotgun (WGS) entry which is preliminary data.</text>
</comment>
<reference evidence="8" key="1">
    <citation type="journal article" date="2022" name="ISME J.">
        <title>Identification of active gaseous-alkane degraders at natural gas seeps.</title>
        <authorList>
            <person name="Farhan Ul Haque M."/>
            <person name="Hernandez M."/>
            <person name="Crombie A.T."/>
            <person name="Murrell J.C."/>
        </authorList>
    </citation>
    <scope>NUCLEOTIDE SEQUENCE</scope>
    <source>
        <strain evidence="8">PC2</strain>
    </source>
</reference>
<dbReference type="RefSeq" id="WP_243067584.1">
    <property type="nucleotide sequence ID" value="NZ_JAIVFK010000009.1"/>
</dbReference>
<keyword evidence="4" id="KW-0998">Cell outer membrane</keyword>
<dbReference type="InterPro" id="IPR011250">
    <property type="entry name" value="OMP/PagP_B-barrel"/>
</dbReference>
<evidence type="ECO:0000256" key="4">
    <source>
        <dbReference type="ARBA" id="ARBA00023237"/>
    </source>
</evidence>
<evidence type="ECO:0000256" key="3">
    <source>
        <dbReference type="ARBA" id="ARBA00023136"/>
    </source>
</evidence>
<gene>
    <name evidence="8" type="ORF">K2U94_12835</name>
</gene>
<dbReference type="Gene3D" id="2.40.160.20">
    <property type="match status" value="1"/>
</dbReference>
<dbReference type="PANTHER" id="PTHR34001:SF3">
    <property type="entry name" value="BLL7405 PROTEIN"/>
    <property type="match status" value="1"/>
</dbReference>
<evidence type="ECO:0000256" key="5">
    <source>
        <dbReference type="ARBA" id="ARBA00038306"/>
    </source>
</evidence>
<dbReference type="InterPro" id="IPR027385">
    <property type="entry name" value="Beta-barrel_OMP"/>
</dbReference>
<keyword evidence="9" id="KW-1185">Reference proteome</keyword>
<accession>A0ABS9Z7P6</accession>
<evidence type="ECO:0000256" key="1">
    <source>
        <dbReference type="ARBA" id="ARBA00004442"/>
    </source>
</evidence>
<feature type="domain" description="Outer membrane protein beta-barrel" evidence="7">
    <location>
        <begin position="32"/>
        <end position="288"/>
    </location>
</feature>
<dbReference type="Pfam" id="PF13505">
    <property type="entry name" value="OMP_b-brl"/>
    <property type="match status" value="1"/>
</dbReference>
<feature type="signal peptide" evidence="6">
    <location>
        <begin position="1"/>
        <end position="23"/>
    </location>
</feature>
<dbReference type="EMBL" id="JAIVFP010000001">
    <property type="protein sequence ID" value="MCI4683643.1"/>
    <property type="molecule type" value="Genomic_DNA"/>
</dbReference>
<dbReference type="Proteomes" id="UP001139104">
    <property type="component" value="Unassembled WGS sequence"/>
</dbReference>
<proteinExistence type="inferred from homology"/>
<dbReference type="InterPro" id="IPR051692">
    <property type="entry name" value="OMP-like"/>
</dbReference>
<sequence length="289" mass="30185">MPRSSITVFTVASAIALAQAASAADLGQPAPAAPPPPAAPVYNWTGFYGGLNAGVGWSANGVNTAGSTLYTNSAHSDSLANATVSALGATANIPASTTSFIGGGQIGYNYQINPWVAGLEVDFAGFAQNSQTNMVQVLTPIPGIGTNSSQDTATRKLDYLGTVRGRLGYLVTPALLLYGTGGLAYGDPSLTTDVFQARTPRPFGNVPWGTANSSSVQAGWALGAGAEWMFMPHWSARVEYLHYDLGTVSNDFSISHYNAHGALIFVNNVQSRAQFDGDVIRVGVNYHFD</sequence>
<evidence type="ECO:0000256" key="6">
    <source>
        <dbReference type="SAM" id="SignalP"/>
    </source>
</evidence>
<evidence type="ECO:0000259" key="7">
    <source>
        <dbReference type="Pfam" id="PF13505"/>
    </source>
</evidence>
<organism evidence="8 9">
    <name type="scientific">Candidatus Rhodoblastus alkanivorans</name>
    <dbReference type="NCBI Taxonomy" id="2954117"/>
    <lineage>
        <taxon>Bacteria</taxon>
        <taxon>Pseudomonadati</taxon>
        <taxon>Pseudomonadota</taxon>
        <taxon>Alphaproteobacteria</taxon>
        <taxon>Hyphomicrobiales</taxon>
        <taxon>Rhodoblastaceae</taxon>
        <taxon>Rhodoblastus</taxon>
    </lineage>
</organism>
<evidence type="ECO:0000313" key="8">
    <source>
        <dbReference type="EMBL" id="MCI4683643.1"/>
    </source>
</evidence>
<comment type="similarity">
    <text evidence="5">Belongs to the Omp25/RopB family.</text>
</comment>
<comment type="subcellular location">
    <subcellularLocation>
        <location evidence="1">Cell outer membrane</location>
    </subcellularLocation>
</comment>
<evidence type="ECO:0000256" key="2">
    <source>
        <dbReference type="ARBA" id="ARBA00022729"/>
    </source>
</evidence>
<evidence type="ECO:0000313" key="9">
    <source>
        <dbReference type="Proteomes" id="UP001139104"/>
    </source>
</evidence>
<protein>
    <submittedName>
        <fullName evidence="8">Outer membrane beta-barrel protein</fullName>
    </submittedName>
</protein>
<keyword evidence="3" id="KW-0472">Membrane</keyword>
<keyword evidence="2 6" id="KW-0732">Signal</keyword>
<feature type="chain" id="PRO_5045366077" evidence="6">
    <location>
        <begin position="24"/>
        <end position="289"/>
    </location>
</feature>
<dbReference type="SUPFAM" id="SSF56925">
    <property type="entry name" value="OMPA-like"/>
    <property type="match status" value="1"/>
</dbReference>
<dbReference type="PANTHER" id="PTHR34001">
    <property type="entry name" value="BLL7405 PROTEIN"/>
    <property type="match status" value="1"/>
</dbReference>
<name>A0ABS9Z7P6_9HYPH</name>